<dbReference type="WBParaSite" id="sdigi.contig9.g1046.t1">
    <property type="protein sequence ID" value="sdigi.contig9.g1046.t1"/>
    <property type="gene ID" value="sdigi.contig9.g1046"/>
</dbReference>
<dbReference type="Gene3D" id="3.30.70.330">
    <property type="match status" value="2"/>
</dbReference>
<dbReference type="AlphaFoldDB" id="A0A915Q480"/>
<keyword evidence="2" id="KW-0507">mRNA processing</keyword>
<comment type="similarity">
    <text evidence="1">Belongs to the HTATSF1 family.</text>
</comment>
<dbReference type="GO" id="GO:0000398">
    <property type="term" value="P:mRNA splicing, via spliceosome"/>
    <property type="evidence" value="ECO:0007669"/>
    <property type="project" value="UniProtKB-ARBA"/>
</dbReference>
<name>A0A915Q480_9BILA</name>
<dbReference type="InterPro" id="IPR034393">
    <property type="entry name" value="TatSF1-like"/>
</dbReference>
<evidence type="ECO:0000256" key="5">
    <source>
        <dbReference type="ARBA" id="ARBA00023187"/>
    </source>
</evidence>
<dbReference type="InterPro" id="IPR035979">
    <property type="entry name" value="RBD_domain_sf"/>
</dbReference>
<protein>
    <submittedName>
        <fullName evidence="9">RRM domain-containing protein</fullName>
    </submittedName>
</protein>
<dbReference type="Proteomes" id="UP000887581">
    <property type="component" value="Unplaced"/>
</dbReference>
<keyword evidence="5" id="KW-0508">mRNA splicing</keyword>
<dbReference type="PROSITE" id="PS50102">
    <property type="entry name" value="RRM"/>
    <property type="match status" value="1"/>
</dbReference>
<evidence type="ECO:0000256" key="3">
    <source>
        <dbReference type="ARBA" id="ARBA00022737"/>
    </source>
</evidence>
<dbReference type="FunFam" id="3.30.70.330:FF:000105">
    <property type="entry name" value="HIV Tat-specific factor 1 homolog"/>
    <property type="match status" value="1"/>
</dbReference>
<dbReference type="InterPro" id="IPR000504">
    <property type="entry name" value="RRM_dom"/>
</dbReference>
<keyword evidence="3" id="KW-0677">Repeat</keyword>
<dbReference type="Pfam" id="PF00076">
    <property type="entry name" value="RRM_1"/>
    <property type="match status" value="1"/>
</dbReference>
<evidence type="ECO:0000313" key="8">
    <source>
        <dbReference type="Proteomes" id="UP000887581"/>
    </source>
</evidence>
<proteinExistence type="inferred from homology"/>
<dbReference type="PANTHER" id="PTHR15608">
    <property type="entry name" value="SPLICING FACTOR U2AF-ASSOCIATED PROTEIN 2"/>
    <property type="match status" value="1"/>
</dbReference>
<evidence type="ECO:0000256" key="6">
    <source>
        <dbReference type="PROSITE-ProRule" id="PRU00176"/>
    </source>
</evidence>
<dbReference type="GO" id="GO:0005684">
    <property type="term" value="C:U2-type spliceosomal complex"/>
    <property type="evidence" value="ECO:0007669"/>
    <property type="project" value="TreeGrafter"/>
</dbReference>
<evidence type="ECO:0000256" key="1">
    <source>
        <dbReference type="ARBA" id="ARBA00007747"/>
    </source>
</evidence>
<dbReference type="InterPro" id="IPR012677">
    <property type="entry name" value="Nucleotide-bd_a/b_plait_sf"/>
</dbReference>
<organism evidence="8 9">
    <name type="scientific">Setaria digitata</name>
    <dbReference type="NCBI Taxonomy" id="48799"/>
    <lineage>
        <taxon>Eukaryota</taxon>
        <taxon>Metazoa</taxon>
        <taxon>Ecdysozoa</taxon>
        <taxon>Nematoda</taxon>
        <taxon>Chromadorea</taxon>
        <taxon>Rhabditida</taxon>
        <taxon>Spirurina</taxon>
        <taxon>Spiruromorpha</taxon>
        <taxon>Filarioidea</taxon>
        <taxon>Setariidae</taxon>
        <taxon>Setaria</taxon>
    </lineage>
</organism>
<accession>A0A915Q480</accession>
<evidence type="ECO:0000313" key="9">
    <source>
        <dbReference type="WBParaSite" id="sdigi.contig9.g1046.t1"/>
    </source>
</evidence>
<feature type="domain" description="RRM" evidence="7">
    <location>
        <begin position="501"/>
        <end position="586"/>
    </location>
</feature>
<dbReference type="GO" id="GO:0003723">
    <property type="term" value="F:RNA binding"/>
    <property type="evidence" value="ECO:0007669"/>
    <property type="project" value="UniProtKB-UniRule"/>
</dbReference>
<dbReference type="CDD" id="cd12282">
    <property type="entry name" value="RRM2_TatSF1_like"/>
    <property type="match status" value="1"/>
</dbReference>
<sequence length="592" mass="68357">MWEKFVKGYFMAGKIRDVPCMKIPKVSPVDESYNVVGKRTVEIKESFQVPSDPGLKMQPRLKSKAPQVVLSLRLKEFDLKCVPIKWDRMDVKTYEKQLQLGEAVFEALVQWHAIAGGKTDVTVSKLVQDVRNQIVKHTNWIINFIGACGDKKKNEANSKLVWDGVQILLRHFRGMDKNLDCTLWLELRDIIYLLDMNYQADKDHNEKMKIMEAKQERLLHVMLRPRHFSRYFADRPSDRDFSKALVMLLLVSTMENGNRSESIDESVNESELERRFIDGKWFCEDGNGGFLVFEEDKWVIACGDDLGTKWNTAGTVDGISGNPYRCIVDGITMEWNQISQQWLPVVEITEDFLAQYHSSYGVKYDFAEKEGPSLERKKGKSEDHKSELMSKCGVIQRDARTNKLKIKLYRNDDGTFKGDGRCCYIKKESVIMALDILDGWNLDGKIISVEKAKFQMKGEFDPSKKKKKLTAAQKKRFIESQERIFEWKPEKPRNYRPVSDCTIVMKNMFTLEQMMKNAALLLDLEEETRKVCERFGVVKKVIVHDNNPEGVICVTFQNVECSDAAVRSLNSRIVDGRQISVALWDGKTRYKV</sequence>
<dbReference type="PANTHER" id="PTHR15608:SF0">
    <property type="entry name" value="HIV TAT-SPECIFIC FACTOR 1"/>
    <property type="match status" value="1"/>
</dbReference>
<dbReference type="GO" id="GO:0005686">
    <property type="term" value="C:U2 snRNP"/>
    <property type="evidence" value="ECO:0007669"/>
    <property type="project" value="TreeGrafter"/>
</dbReference>
<evidence type="ECO:0000256" key="4">
    <source>
        <dbReference type="ARBA" id="ARBA00022884"/>
    </source>
</evidence>
<evidence type="ECO:0000256" key="2">
    <source>
        <dbReference type="ARBA" id="ARBA00022664"/>
    </source>
</evidence>
<keyword evidence="8" id="KW-1185">Reference proteome</keyword>
<reference evidence="9" key="1">
    <citation type="submission" date="2022-11" db="UniProtKB">
        <authorList>
            <consortium name="WormBaseParasite"/>
        </authorList>
    </citation>
    <scope>IDENTIFICATION</scope>
</reference>
<dbReference type="SUPFAM" id="SSF54928">
    <property type="entry name" value="RNA-binding domain, RBD"/>
    <property type="match status" value="1"/>
</dbReference>
<evidence type="ECO:0000259" key="7">
    <source>
        <dbReference type="PROSITE" id="PS50102"/>
    </source>
</evidence>
<keyword evidence="4 6" id="KW-0694">RNA-binding</keyword>